<dbReference type="Proteomes" id="UP000800036">
    <property type="component" value="Unassembled WGS sequence"/>
</dbReference>
<gene>
    <name evidence="1" type="ORF">BU23DRAFT_142727</name>
</gene>
<reference evidence="1" key="1">
    <citation type="journal article" date="2020" name="Stud. Mycol.">
        <title>101 Dothideomycetes genomes: a test case for predicting lifestyles and emergence of pathogens.</title>
        <authorList>
            <person name="Haridas S."/>
            <person name="Albert R."/>
            <person name="Binder M."/>
            <person name="Bloem J."/>
            <person name="Labutti K."/>
            <person name="Salamov A."/>
            <person name="Andreopoulos B."/>
            <person name="Baker S."/>
            <person name="Barry K."/>
            <person name="Bills G."/>
            <person name="Bluhm B."/>
            <person name="Cannon C."/>
            <person name="Castanera R."/>
            <person name="Culley D."/>
            <person name="Daum C."/>
            <person name="Ezra D."/>
            <person name="Gonzalez J."/>
            <person name="Henrissat B."/>
            <person name="Kuo A."/>
            <person name="Liang C."/>
            <person name="Lipzen A."/>
            <person name="Lutzoni F."/>
            <person name="Magnuson J."/>
            <person name="Mondo S."/>
            <person name="Nolan M."/>
            <person name="Ohm R."/>
            <person name="Pangilinan J."/>
            <person name="Park H.-J."/>
            <person name="Ramirez L."/>
            <person name="Alfaro M."/>
            <person name="Sun H."/>
            <person name="Tritt A."/>
            <person name="Yoshinaga Y."/>
            <person name="Zwiers L.-H."/>
            <person name="Turgeon B."/>
            <person name="Goodwin S."/>
            <person name="Spatafora J."/>
            <person name="Crous P."/>
            <person name="Grigoriev I."/>
        </authorList>
    </citation>
    <scope>NUCLEOTIDE SEQUENCE</scope>
    <source>
        <strain evidence="1">CBS 107.79</strain>
    </source>
</reference>
<sequence length="200" mass="22034">MPPPFLQPRKPPNLPLVRSQICAFLCSCCLFSSVSRRPGVQSLSSVGNSPHAYSSGLSGDLPIHQHRRLLRPLLFLQCFSLASGQRHGFSGACLAAHWLLPDVPCSVPVIALLRGSVPDRTCSLWRTLETCYDSFHHIPTSARRFGRARARWCLLFLAVSASEIHRRGIATMNHGRCAHARGDAPWFPGTCVSLVGGLRW</sequence>
<keyword evidence="2" id="KW-1185">Reference proteome</keyword>
<evidence type="ECO:0000313" key="1">
    <source>
        <dbReference type="EMBL" id="KAF1973082.1"/>
    </source>
</evidence>
<proteinExistence type="predicted"/>
<name>A0A6A5VAQ9_9PLEO</name>
<evidence type="ECO:0000313" key="2">
    <source>
        <dbReference type="Proteomes" id="UP000800036"/>
    </source>
</evidence>
<dbReference type="AlphaFoldDB" id="A0A6A5VAQ9"/>
<protein>
    <submittedName>
        <fullName evidence="1">Uncharacterized protein</fullName>
    </submittedName>
</protein>
<accession>A0A6A5VAQ9</accession>
<organism evidence="1 2">
    <name type="scientific">Bimuria novae-zelandiae CBS 107.79</name>
    <dbReference type="NCBI Taxonomy" id="1447943"/>
    <lineage>
        <taxon>Eukaryota</taxon>
        <taxon>Fungi</taxon>
        <taxon>Dikarya</taxon>
        <taxon>Ascomycota</taxon>
        <taxon>Pezizomycotina</taxon>
        <taxon>Dothideomycetes</taxon>
        <taxon>Pleosporomycetidae</taxon>
        <taxon>Pleosporales</taxon>
        <taxon>Massarineae</taxon>
        <taxon>Didymosphaeriaceae</taxon>
        <taxon>Bimuria</taxon>
    </lineage>
</organism>
<dbReference type="EMBL" id="ML976683">
    <property type="protein sequence ID" value="KAF1973082.1"/>
    <property type="molecule type" value="Genomic_DNA"/>
</dbReference>